<keyword evidence="1" id="KW-0411">Iron-sulfur</keyword>
<proteinExistence type="predicted"/>
<dbReference type="GO" id="GO:0046872">
    <property type="term" value="F:metal ion binding"/>
    <property type="evidence" value="ECO:0007669"/>
    <property type="project" value="UniProtKB-KW"/>
</dbReference>
<dbReference type="Gene3D" id="2.40.30.10">
    <property type="entry name" value="Translation factors"/>
    <property type="match status" value="1"/>
</dbReference>
<dbReference type="InterPro" id="IPR050353">
    <property type="entry name" value="PyrK_electron_transfer"/>
</dbReference>
<dbReference type="SUPFAM" id="SSF52343">
    <property type="entry name" value="Ferredoxin reductase-like, C-terminal NADP-linked domain"/>
    <property type="match status" value="1"/>
</dbReference>
<feature type="binding site" evidence="1">
    <location>
        <position position="250"/>
    </location>
    <ligand>
        <name>[2Fe-2S] cluster</name>
        <dbReference type="ChEBI" id="CHEBI:190135"/>
    </ligand>
</feature>
<accession>A0A933NXQ4</accession>
<dbReference type="InterPro" id="IPR019480">
    <property type="entry name" value="Dihydroorotate_DH_Fe-S-bd"/>
</dbReference>
<dbReference type="PRINTS" id="PR00406">
    <property type="entry name" value="CYTB5RDTASE"/>
</dbReference>
<protein>
    <submittedName>
        <fullName evidence="3">FAD/NAD(P)-binding protein</fullName>
    </submittedName>
</protein>
<evidence type="ECO:0000313" key="3">
    <source>
        <dbReference type="EMBL" id="MBI4920662.1"/>
    </source>
</evidence>
<dbReference type="GO" id="GO:0051537">
    <property type="term" value="F:2 iron, 2 sulfur cluster binding"/>
    <property type="evidence" value="ECO:0007669"/>
    <property type="project" value="UniProtKB-KW"/>
</dbReference>
<dbReference type="Proteomes" id="UP000782610">
    <property type="component" value="Unassembled WGS sequence"/>
</dbReference>
<gene>
    <name evidence="3" type="ORF">HY834_02850</name>
</gene>
<dbReference type="InterPro" id="IPR017938">
    <property type="entry name" value="Riboflavin_synthase-like_b-brl"/>
</dbReference>
<evidence type="ECO:0000313" key="4">
    <source>
        <dbReference type="Proteomes" id="UP000782610"/>
    </source>
</evidence>
<keyword evidence="1" id="KW-0408">Iron</keyword>
<reference evidence="3" key="1">
    <citation type="submission" date="2020-07" db="EMBL/GenBank/DDBJ databases">
        <title>Huge and variable diversity of episymbiotic CPR bacteria and DPANN archaea in groundwater ecosystems.</title>
        <authorList>
            <person name="He C.Y."/>
            <person name="Keren R."/>
            <person name="Whittaker M."/>
            <person name="Farag I.F."/>
            <person name="Doudna J."/>
            <person name="Cate J.H.D."/>
            <person name="Banfield J.F."/>
        </authorList>
    </citation>
    <scope>NUCLEOTIDE SEQUENCE</scope>
    <source>
        <strain evidence="3">NC_groundwater_1586_Pr3_B-0.1um_66_15</strain>
    </source>
</reference>
<dbReference type="PIRSF" id="PIRSF006816">
    <property type="entry name" value="Cyc3_hyd_g"/>
    <property type="match status" value="1"/>
</dbReference>
<dbReference type="PANTHER" id="PTHR43513">
    <property type="entry name" value="DIHYDROOROTATE DEHYDROGENASE B (NAD(+)), ELECTRON TRANSFER SUBUNIT"/>
    <property type="match status" value="1"/>
</dbReference>
<dbReference type="Gene3D" id="3.40.50.80">
    <property type="entry name" value="Nucleotide-binding domain of ferredoxin-NADP reductase (FNR) module"/>
    <property type="match status" value="1"/>
</dbReference>
<dbReference type="SUPFAM" id="SSF63380">
    <property type="entry name" value="Riboflavin synthase domain-like"/>
    <property type="match status" value="1"/>
</dbReference>
<dbReference type="EMBL" id="JACRAF010000007">
    <property type="protein sequence ID" value="MBI4920662.1"/>
    <property type="molecule type" value="Genomic_DNA"/>
</dbReference>
<dbReference type="PANTHER" id="PTHR43513:SF1">
    <property type="entry name" value="ANAEROBIC SULFITE REDUCTASE SUBUNIT B"/>
    <property type="match status" value="1"/>
</dbReference>
<comment type="cofactor">
    <cofactor evidence="1">
        <name>[2Fe-2S] cluster</name>
        <dbReference type="ChEBI" id="CHEBI:190135"/>
    </cofactor>
    <text evidence="1">Binds 1 [2Fe-2S] cluster per subunit.</text>
</comment>
<dbReference type="AlphaFoldDB" id="A0A933NXQ4"/>
<dbReference type="InterPro" id="IPR001433">
    <property type="entry name" value="OxRdtase_FAD/NAD-bd"/>
</dbReference>
<evidence type="ECO:0000259" key="2">
    <source>
        <dbReference type="PROSITE" id="PS51384"/>
    </source>
</evidence>
<dbReference type="InterPro" id="IPR017927">
    <property type="entry name" value="FAD-bd_FR_type"/>
</dbReference>
<dbReference type="PROSITE" id="PS51384">
    <property type="entry name" value="FAD_FR"/>
    <property type="match status" value="1"/>
</dbReference>
<feature type="binding site" evidence="1">
    <location>
        <position position="258"/>
    </location>
    <ligand>
        <name>[2Fe-2S] cluster</name>
        <dbReference type="ChEBI" id="CHEBI:190135"/>
    </ligand>
</feature>
<organism evidence="3 4">
    <name type="scientific">Devosia nanyangense</name>
    <dbReference type="NCBI Taxonomy" id="1228055"/>
    <lineage>
        <taxon>Bacteria</taxon>
        <taxon>Pseudomonadati</taxon>
        <taxon>Pseudomonadota</taxon>
        <taxon>Alphaproteobacteria</taxon>
        <taxon>Hyphomicrobiales</taxon>
        <taxon>Devosiaceae</taxon>
        <taxon>Devosia</taxon>
    </lineage>
</organism>
<dbReference type="InterPro" id="IPR012165">
    <property type="entry name" value="Cyt_c3_hydrogenase_gsu"/>
</dbReference>
<dbReference type="Pfam" id="PF10418">
    <property type="entry name" value="DHODB_Fe-S_bind"/>
    <property type="match status" value="1"/>
</dbReference>
<dbReference type="Pfam" id="PF00175">
    <property type="entry name" value="NAD_binding_1"/>
    <property type="match status" value="1"/>
</dbReference>
<sequence length="286" mass="31068">MAPPDARLEEPHTTDAFVPDLYRVEAVRRELSDTVTLELAPISGTRPAYAPGQFNMLYAFGVGEIAISISGNHESGNRFIHTVRDVGAVSGAICRSAPGDVLGLRGPFGVGWPVAAAEGSDVMFVAGGLGLAPLRPAILEVLENRARYDRVAILFGTRNPADMLFRHQLESWRQRLDIEVEVTVDHADPDWHGHVGVVPGLIPHVMFDPAETVAFVCGPEVMMRFTATALTAAGVASERIHLSMERNMKCAIGICGHCQFGPDFVCKDGPVMRYDRIAEILALREI</sequence>
<name>A0A933NXQ4_9HYPH</name>
<feature type="binding site" evidence="1">
    <location>
        <position position="266"/>
    </location>
    <ligand>
        <name>[2Fe-2S] cluster</name>
        <dbReference type="ChEBI" id="CHEBI:190135"/>
    </ligand>
</feature>
<keyword evidence="1" id="KW-0001">2Fe-2S</keyword>
<comment type="caution">
    <text evidence="3">The sequence shown here is derived from an EMBL/GenBank/DDBJ whole genome shotgun (WGS) entry which is preliminary data.</text>
</comment>
<dbReference type="InterPro" id="IPR039261">
    <property type="entry name" value="FNR_nucleotide-bd"/>
</dbReference>
<keyword evidence="1" id="KW-0479">Metal-binding</keyword>
<dbReference type="CDD" id="cd06221">
    <property type="entry name" value="sulfite_reductase_like"/>
    <property type="match status" value="1"/>
</dbReference>
<feature type="binding site" evidence="1">
    <location>
        <position position="255"/>
    </location>
    <ligand>
        <name>[2Fe-2S] cluster</name>
        <dbReference type="ChEBI" id="CHEBI:190135"/>
    </ligand>
</feature>
<feature type="domain" description="FAD-binding FR-type" evidence="2">
    <location>
        <begin position="17"/>
        <end position="114"/>
    </location>
</feature>
<dbReference type="GO" id="GO:0006221">
    <property type="term" value="P:pyrimidine nucleotide biosynthetic process"/>
    <property type="evidence" value="ECO:0007669"/>
    <property type="project" value="InterPro"/>
</dbReference>
<evidence type="ECO:0000256" key="1">
    <source>
        <dbReference type="PIRSR" id="PIRSR006816-2"/>
    </source>
</evidence>
<dbReference type="GO" id="GO:0016491">
    <property type="term" value="F:oxidoreductase activity"/>
    <property type="evidence" value="ECO:0007669"/>
    <property type="project" value="InterPro"/>
</dbReference>
<dbReference type="GO" id="GO:0050660">
    <property type="term" value="F:flavin adenine dinucleotide binding"/>
    <property type="evidence" value="ECO:0007669"/>
    <property type="project" value="InterPro"/>
</dbReference>